<evidence type="ECO:0000256" key="11">
    <source>
        <dbReference type="RuleBase" id="RU003953"/>
    </source>
</evidence>
<comment type="similarity">
    <text evidence="2 11">Belongs to the tRNA nucleotidyltransferase/poly(A) polymerase family.</text>
</comment>
<dbReference type="SUPFAM" id="SSF81301">
    <property type="entry name" value="Nucleotidyltransferase"/>
    <property type="match status" value="1"/>
</dbReference>
<dbReference type="RefSeq" id="WP_338603641.1">
    <property type="nucleotide sequence ID" value="NZ_AP028679.1"/>
</dbReference>
<feature type="domain" description="HD/PDEase" evidence="12">
    <location>
        <begin position="243"/>
        <end position="404"/>
    </location>
</feature>
<keyword evidence="14" id="KW-1185">Reference proteome</keyword>
<dbReference type="InterPro" id="IPR002646">
    <property type="entry name" value="PolA_pol_head_dom"/>
</dbReference>
<keyword evidence="8" id="KW-0547">Nucleotide-binding</keyword>
<protein>
    <submittedName>
        <fullName evidence="13">Polynucleotide adenylyltransferase</fullName>
    </submittedName>
</protein>
<dbReference type="GO" id="GO:0008033">
    <property type="term" value="P:tRNA processing"/>
    <property type="evidence" value="ECO:0007669"/>
    <property type="project" value="UniProtKB-KW"/>
</dbReference>
<evidence type="ECO:0000256" key="7">
    <source>
        <dbReference type="ARBA" id="ARBA00022723"/>
    </source>
</evidence>
<dbReference type="PANTHER" id="PTHR47545:SF2">
    <property type="entry name" value="CC-ADDING TRNA NUCLEOTIDYLTRANSFERASE"/>
    <property type="match status" value="1"/>
</dbReference>
<keyword evidence="6 13" id="KW-0548">Nucleotidyltransferase</keyword>
<evidence type="ECO:0000256" key="5">
    <source>
        <dbReference type="ARBA" id="ARBA00022694"/>
    </source>
</evidence>
<reference evidence="14" key="1">
    <citation type="journal article" date="2023" name="Arch. Microbiol.">
        <title>Desulfoferula mesophilus gen. nov. sp. nov., a mesophilic sulfate-reducing bacterium isolated from a brackish lake sediment.</title>
        <authorList>
            <person name="Watanabe T."/>
            <person name="Yabe T."/>
            <person name="Tsuji J.M."/>
            <person name="Fukui M."/>
        </authorList>
    </citation>
    <scope>NUCLEOTIDE SEQUENCE [LARGE SCALE GENOMIC DNA]</scope>
    <source>
        <strain evidence="14">12FAK</strain>
    </source>
</reference>
<dbReference type="CDD" id="cd00077">
    <property type="entry name" value="HDc"/>
    <property type="match status" value="1"/>
</dbReference>
<keyword evidence="4 11" id="KW-0808">Transferase</keyword>
<dbReference type="InterPro" id="IPR050124">
    <property type="entry name" value="tRNA_CCA-adding_enzyme"/>
</dbReference>
<dbReference type="Pfam" id="PF12627">
    <property type="entry name" value="PolyA_pol_RNAbd"/>
    <property type="match status" value="1"/>
</dbReference>
<dbReference type="GO" id="GO:0046872">
    <property type="term" value="F:metal ion binding"/>
    <property type="evidence" value="ECO:0007669"/>
    <property type="project" value="UniProtKB-KW"/>
</dbReference>
<dbReference type="Pfam" id="PF01966">
    <property type="entry name" value="HD"/>
    <property type="match status" value="1"/>
</dbReference>
<sequence length="484" mass="51499">MTHGELWRQIREHPALGALAELAGEQGAELWLCGGTLRDLLLKRRPPDLDLAVHGEAMALGQALAARLGGRFVPLGREFATCRVVTGHGELDLAGLRAPTLAQDLAARDFTVNALALPLGALWSDDPAAALLDPTGGRADLAAMVLRPAGTGVLRADPLRVLRALRFVATHGFNPAPGLEYRLAGAAPGLFRVAAERIGGEWLRLMAGPWAVEAVGLMERCGVLTRLVPELAAGRGLEQNPYHHLDVLGHSLACARAAGRLLAGQGPVSGALAAEGPAYLDQPHRRSLFMTAALLHDLGKPPMRQVKDEQWATFYRHEIVGATMAAARCRALGLAKADAAWVGRLVAEHMRPFHLLGAQGRGQLTRRGVRRMLGALGRDLPALFMLAMADTIAGRGPLRPPEAEGRLLALYEEVARLRDRELAAALAAPPLLDGHELMQALGLASGKEVGRLLNLVREAQLDGEIGSREEALALAKQAHDNGAS</sequence>
<dbReference type="CDD" id="cd05398">
    <property type="entry name" value="NT_ClassII-CCAase"/>
    <property type="match status" value="1"/>
</dbReference>
<dbReference type="InterPro" id="IPR006674">
    <property type="entry name" value="HD_domain"/>
</dbReference>
<evidence type="ECO:0000313" key="14">
    <source>
        <dbReference type="Proteomes" id="UP001366166"/>
    </source>
</evidence>
<comment type="cofactor">
    <cofactor evidence="1">
        <name>Mg(2+)</name>
        <dbReference type="ChEBI" id="CHEBI:18420"/>
    </cofactor>
</comment>
<dbReference type="GO" id="GO:0000049">
    <property type="term" value="F:tRNA binding"/>
    <property type="evidence" value="ECO:0007669"/>
    <property type="project" value="UniProtKB-KW"/>
</dbReference>
<keyword evidence="5" id="KW-0819">tRNA processing</keyword>
<dbReference type="SMART" id="SM00471">
    <property type="entry name" value="HDc"/>
    <property type="match status" value="1"/>
</dbReference>
<evidence type="ECO:0000256" key="4">
    <source>
        <dbReference type="ARBA" id="ARBA00022679"/>
    </source>
</evidence>
<gene>
    <name evidence="13" type="ORF">FAK_40740</name>
</gene>
<evidence type="ECO:0000256" key="1">
    <source>
        <dbReference type="ARBA" id="ARBA00001946"/>
    </source>
</evidence>
<dbReference type="AlphaFoldDB" id="A0AAU9F3A3"/>
<dbReference type="InterPro" id="IPR043519">
    <property type="entry name" value="NT_sf"/>
</dbReference>
<dbReference type="GO" id="GO:0000166">
    <property type="term" value="F:nucleotide binding"/>
    <property type="evidence" value="ECO:0007669"/>
    <property type="project" value="UniProtKB-KW"/>
</dbReference>
<dbReference type="InterPro" id="IPR003607">
    <property type="entry name" value="HD/PDEase_dom"/>
</dbReference>
<evidence type="ECO:0000256" key="2">
    <source>
        <dbReference type="ARBA" id="ARBA00007265"/>
    </source>
</evidence>
<evidence type="ECO:0000256" key="6">
    <source>
        <dbReference type="ARBA" id="ARBA00022695"/>
    </source>
</evidence>
<dbReference type="PANTHER" id="PTHR47545">
    <property type="entry name" value="MULTIFUNCTIONAL CCA PROTEIN"/>
    <property type="match status" value="1"/>
</dbReference>
<evidence type="ECO:0000313" key="13">
    <source>
        <dbReference type="EMBL" id="BEQ17008.1"/>
    </source>
</evidence>
<dbReference type="SUPFAM" id="SSF81891">
    <property type="entry name" value="Poly A polymerase C-terminal region-like"/>
    <property type="match status" value="1"/>
</dbReference>
<evidence type="ECO:0000256" key="9">
    <source>
        <dbReference type="ARBA" id="ARBA00022842"/>
    </source>
</evidence>
<keyword evidence="10 11" id="KW-0694">RNA-binding</keyword>
<organism evidence="13 14">
    <name type="scientific">Desulfoferula mesophila</name>
    <dbReference type="NCBI Taxonomy" id="3058419"/>
    <lineage>
        <taxon>Bacteria</taxon>
        <taxon>Pseudomonadati</taxon>
        <taxon>Thermodesulfobacteriota</taxon>
        <taxon>Desulfarculia</taxon>
        <taxon>Desulfarculales</taxon>
        <taxon>Desulfarculaceae</taxon>
        <taxon>Desulfoferula</taxon>
    </lineage>
</organism>
<dbReference type="EMBL" id="AP028679">
    <property type="protein sequence ID" value="BEQ17008.1"/>
    <property type="molecule type" value="Genomic_DNA"/>
</dbReference>
<evidence type="ECO:0000256" key="10">
    <source>
        <dbReference type="ARBA" id="ARBA00022884"/>
    </source>
</evidence>
<evidence type="ECO:0000256" key="3">
    <source>
        <dbReference type="ARBA" id="ARBA00022555"/>
    </source>
</evidence>
<accession>A0AAU9F3A3</accession>
<dbReference type="KEGG" id="dmp:FAK_40740"/>
<keyword evidence="7" id="KW-0479">Metal-binding</keyword>
<keyword evidence="9" id="KW-0460">Magnesium</keyword>
<dbReference type="Pfam" id="PF01743">
    <property type="entry name" value="PolyA_pol"/>
    <property type="match status" value="1"/>
</dbReference>
<proteinExistence type="inferred from homology"/>
<dbReference type="GO" id="GO:0016779">
    <property type="term" value="F:nucleotidyltransferase activity"/>
    <property type="evidence" value="ECO:0007669"/>
    <property type="project" value="UniProtKB-KW"/>
</dbReference>
<dbReference type="Gene3D" id="1.10.3090.10">
    <property type="entry name" value="cca-adding enzyme, domain 2"/>
    <property type="match status" value="2"/>
</dbReference>
<name>A0AAU9F3A3_9BACT</name>
<keyword evidence="3" id="KW-0820">tRNA-binding</keyword>
<dbReference type="InterPro" id="IPR032828">
    <property type="entry name" value="PolyA_RNA-bd"/>
</dbReference>
<dbReference type="Proteomes" id="UP001366166">
    <property type="component" value="Chromosome"/>
</dbReference>
<evidence type="ECO:0000256" key="8">
    <source>
        <dbReference type="ARBA" id="ARBA00022741"/>
    </source>
</evidence>
<evidence type="ECO:0000259" key="12">
    <source>
        <dbReference type="SMART" id="SM00471"/>
    </source>
</evidence>
<dbReference type="Gene3D" id="3.30.460.10">
    <property type="entry name" value="Beta Polymerase, domain 2"/>
    <property type="match status" value="1"/>
</dbReference>